<dbReference type="GO" id="GO:0003700">
    <property type="term" value="F:DNA-binding transcription factor activity"/>
    <property type="evidence" value="ECO:0000318"/>
    <property type="project" value="GO_Central"/>
</dbReference>
<evidence type="ECO:0000256" key="1">
    <source>
        <dbReference type="ARBA" id="ARBA00004123"/>
    </source>
</evidence>
<name>D8R168_SELML</name>
<dbReference type="EMBL" id="GL377570">
    <property type="protein sequence ID" value="EFJ33848.1"/>
    <property type="molecule type" value="Genomic_DNA"/>
</dbReference>
<evidence type="ECO:0000256" key="3">
    <source>
        <dbReference type="ARBA" id="ARBA00023125"/>
    </source>
</evidence>
<protein>
    <submittedName>
        <fullName evidence="7">Uncharacterized protein WRKY_27</fullName>
    </submittedName>
</protein>
<dbReference type="KEGG" id="smo:SELMODRAFT_29703"/>
<dbReference type="GO" id="GO:0000976">
    <property type="term" value="F:transcription cis-regulatory region binding"/>
    <property type="evidence" value="ECO:0000318"/>
    <property type="project" value="GO_Central"/>
</dbReference>
<dbReference type="GeneID" id="9633647"/>
<dbReference type="GO" id="GO:0006355">
    <property type="term" value="P:regulation of DNA-templated transcription"/>
    <property type="evidence" value="ECO:0000318"/>
    <property type="project" value="GO_Central"/>
</dbReference>
<dbReference type="InterPro" id="IPR036576">
    <property type="entry name" value="WRKY_dom_sf"/>
</dbReference>
<feature type="non-terminal residue" evidence="7">
    <location>
        <position position="1"/>
    </location>
</feature>
<keyword evidence="3" id="KW-0238">DNA-binding</keyword>
<dbReference type="Proteomes" id="UP000001514">
    <property type="component" value="Unassembled WGS sequence"/>
</dbReference>
<feature type="non-terminal residue" evidence="7">
    <location>
        <position position="64"/>
    </location>
</feature>
<reference evidence="7 8" key="1">
    <citation type="journal article" date="2011" name="Science">
        <title>The Selaginella genome identifies genetic changes associated with the evolution of vascular plants.</title>
        <authorList>
            <person name="Banks J.A."/>
            <person name="Nishiyama T."/>
            <person name="Hasebe M."/>
            <person name="Bowman J.L."/>
            <person name="Gribskov M."/>
            <person name="dePamphilis C."/>
            <person name="Albert V.A."/>
            <person name="Aono N."/>
            <person name="Aoyama T."/>
            <person name="Ambrose B.A."/>
            <person name="Ashton N.W."/>
            <person name="Axtell M.J."/>
            <person name="Barker E."/>
            <person name="Barker M.S."/>
            <person name="Bennetzen J.L."/>
            <person name="Bonawitz N.D."/>
            <person name="Chapple C."/>
            <person name="Cheng C."/>
            <person name="Correa L.G."/>
            <person name="Dacre M."/>
            <person name="DeBarry J."/>
            <person name="Dreyer I."/>
            <person name="Elias M."/>
            <person name="Engstrom E.M."/>
            <person name="Estelle M."/>
            <person name="Feng L."/>
            <person name="Finet C."/>
            <person name="Floyd S.K."/>
            <person name="Frommer W.B."/>
            <person name="Fujita T."/>
            <person name="Gramzow L."/>
            <person name="Gutensohn M."/>
            <person name="Harholt J."/>
            <person name="Hattori M."/>
            <person name="Heyl A."/>
            <person name="Hirai T."/>
            <person name="Hiwatashi Y."/>
            <person name="Ishikawa M."/>
            <person name="Iwata M."/>
            <person name="Karol K.G."/>
            <person name="Koehler B."/>
            <person name="Kolukisaoglu U."/>
            <person name="Kubo M."/>
            <person name="Kurata T."/>
            <person name="Lalonde S."/>
            <person name="Li K."/>
            <person name="Li Y."/>
            <person name="Litt A."/>
            <person name="Lyons E."/>
            <person name="Manning G."/>
            <person name="Maruyama T."/>
            <person name="Michael T.P."/>
            <person name="Mikami K."/>
            <person name="Miyazaki S."/>
            <person name="Morinaga S."/>
            <person name="Murata T."/>
            <person name="Mueller-Roeber B."/>
            <person name="Nelson D.R."/>
            <person name="Obara M."/>
            <person name="Oguri Y."/>
            <person name="Olmstead R.G."/>
            <person name="Onodera N."/>
            <person name="Petersen B.L."/>
            <person name="Pils B."/>
            <person name="Prigge M."/>
            <person name="Rensing S.A."/>
            <person name="Riano-Pachon D.M."/>
            <person name="Roberts A.W."/>
            <person name="Sato Y."/>
            <person name="Scheller H.V."/>
            <person name="Schulz B."/>
            <person name="Schulz C."/>
            <person name="Shakirov E.V."/>
            <person name="Shibagaki N."/>
            <person name="Shinohara N."/>
            <person name="Shippen D.E."/>
            <person name="Soerensen I."/>
            <person name="Sotooka R."/>
            <person name="Sugimoto N."/>
            <person name="Sugita M."/>
            <person name="Sumikawa N."/>
            <person name="Tanurdzic M."/>
            <person name="Theissen G."/>
            <person name="Ulvskov P."/>
            <person name="Wakazuki S."/>
            <person name="Weng J.K."/>
            <person name="Willats W.W."/>
            <person name="Wipf D."/>
            <person name="Wolf P.G."/>
            <person name="Yang L."/>
            <person name="Zimmer A.D."/>
            <person name="Zhu Q."/>
            <person name="Mitros T."/>
            <person name="Hellsten U."/>
            <person name="Loque D."/>
            <person name="Otillar R."/>
            <person name="Salamov A."/>
            <person name="Schmutz J."/>
            <person name="Shapiro H."/>
            <person name="Lindquist E."/>
            <person name="Lucas S."/>
            <person name="Rokhsar D."/>
            <person name="Grigoriev I.V."/>
        </authorList>
    </citation>
    <scope>NUCLEOTIDE SEQUENCE [LARGE SCALE GENOMIC DNA]</scope>
</reference>
<keyword evidence="4" id="KW-0804">Transcription</keyword>
<organism evidence="8">
    <name type="scientific">Selaginella moellendorffii</name>
    <name type="common">Spikemoss</name>
    <dbReference type="NCBI Taxonomy" id="88036"/>
    <lineage>
        <taxon>Eukaryota</taxon>
        <taxon>Viridiplantae</taxon>
        <taxon>Streptophyta</taxon>
        <taxon>Embryophyta</taxon>
        <taxon>Tracheophyta</taxon>
        <taxon>Lycopodiopsida</taxon>
        <taxon>Selaginellales</taxon>
        <taxon>Selaginellaceae</taxon>
        <taxon>Selaginella</taxon>
    </lineage>
</organism>
<dbReference type="InParanoid" id="D8R168"/>
<proteinExistence type="predicted"/>
<dbReference type="SMR" id="D8R168"/>
<keyword evidence="8" id="KW-1185">Reference proteome</keyword>
<evidence type="ECO:0000256" key="5">
    <source>
        <dbReference type="ARBA" id="ARBA00023242"/>
    </source>
</evidence>
<dbReference type="PANTHER" id="PTHR32096:SF146">
    <property type="entry name" value="WRKY TRANSCRIPTION FACTOR 19-RELATED"/>
    <property type="match status" value="1"/>
</dbReference>
<dbReference type="GO" id="GO:0005634">
    <property type="term" value="C:nucleus"/>
    <property type="evidence" value="ECO:0000318"/>
    <property type="project" value="GO_Central"/>
</dbReference>
<dbReference type="Gramene" id="EFJ33848">
    <property type="protein sequence ID" value="EFJ33848"/>
    <property type="gene ID" value="SELMODRAFT_29703"/>
</dbReference>
<accession>D8R168</accession>
<evidence type="ECO:0000313" key="8">
    <source>
        <dbReference type="Proteomes" id="UP000001514"/>
    </source>
</evidence>
<evidence type="ECO:0000313" key="7">
    <source>
        <dbReference type="EMBL" id="EFJ33848.1"/>
    </source>
</evidence>
<dbReference type="OrthoDB" id="684963at2759"/>
<dbReference type="InterPro" id="IPR003657">
    <property type="entry name" value="WRKY_dom"/>
</dbReference>
<keyword evidence="5" id="KW-0539">Nucleus</keyword>
<dbReference type="Pfam" id="PF03106">
    <property type="entry name" value="WRKY"/>
    <property type="match status" value="1"/>
</dbReference>
<dbReference type="PANTHER" id="PTHR32096">
    <property type="entry name" value="WRKY TRANSCRIPTION FACTOR 30-RELATED-RELATED"/>
    <property type="match status" value="1"/>
</dbReference>
<dbReference type="SUPFAM" id="SSF118290">
    <property type="entry name" value="WRKY DNA-binding domain"/>
    <property type="match status" value="1"/>
</dbReference>
<feature type="domain" description="WRKY" evidence="6">
    <location>
        <begin position="1"/>
        <end position="63"/>
    </location>
</feature>
<gene>
    <name evidence="7" type="primary">WRKY_27</name>
    <name evidence="7" type="ORF">SELMODRAFT_29703</name>
</gene>
<dbReference type="HOGENOM" id="CLU_073202_7_1_1"/>
<evidence type="ECO:0000256" key="4">
    <source>
        <dbReference type="ARBA" id="ARBA00023163"/>
    </source>
</evidence>
<comment type="subcellular location">
    <subcellularLocation>
        <location evidence="1">Nucleus</location>
    </subcellularLocation>
</comment>
<dbReference type="eggNOG" id="ENOG502QPRM">
    <property type="taxonomic scope" value="Eukaryota"/>
</dbReference>
<keyword evidence="2" id="KW-0805">Transcription regulation</keyword>
<sequence>DDGYTWRKYGQKDILGSRHPKSYYRCTHKRESGCPAIKYVQRSDSNPSSFQITYRGEHTCNMLR</sequence>
<evidence type="ECO:0000259" key="6">
    <source>
        <dbReference type="PROSITE" id="PS50811"/>
    </source>
</evidence>
<dbReference type="SMART" id="SM00774">
    <property type="entry name" value="WRKY"/>
    <property type="match status" value="1"/>
</dbReference>
<dbReference type="InterPro" id="IPR044810">
    <property type="entry name" value="WRKY_plant"/>
</dbReference>
<dbReference type="PROSITE" id="PS50811">
    <property type="entry name" value="WRKY"/>
    <property type="match status" value="1"/>
</dbReference>
<dbReference type="Gene3D" id="2.20.25.80">
    <property type="entry name" value="WRKY domain"/>
    <property type="match status" value="1"/>
</dbReference>
<evidence type="ECO:0000256" key="2">
    <source>
        <dbReference type="ARBA" id="ARBA00023015"/>
    </source>
</evidence>
<dbReference type="AlphaFoldDB" id="D8R168"/>